<dbReference type="InterPro" id="IPR026045">
    <property type="entry name" value="Ferric-bd"/>
</dbReference>
<evidence type="ECO:0000313" key="5">
    <source>
        <dbReference type="EMBL" id="MCT4794372.1"/>
    </source>
</evidence>
<accession>A0ABT2KTR1</accession>
<name>A0ABT2KTR1_9BACL</name>
<evidence type="ECO:0000313" key="6">
    <source>
        <dbReference type="Proteomes" id="UP001206821"/>
    </source>
</evidence>
<keyword evidence="2" id="KW-0813">Transport</keyword>
<keyword evidence="3 4" id="KW-0732">Signal</keyword>
<evidence type="ECO:0000256" key="2">
    <source>
        <dbReference type="ARBA" id="ARBA00022496"/>
    </source>
</evidence>
<keyword evidence="6" id="KW-1185">Reference proteome</keyword>
<keyword evidence="2" id="KW-0408">Iron</keyword>
<dbReference type="EMBL" id="JANIEK010000005">
    <property type="protein sequence ID" value="MCT4794372.1"/>
    <property type="molecule type" value="Genomic_DNA"/>
</dbReference>
<keyword evidence="2" id="KW-0410">Iron transport</keyword>
<dbReference type="RefSeq" id="WP_034816838.1">
    <property type="nucleotide sequence ID" value="NZ_JANIEK010000005.1"/>
</dbReference>
<evidence type="ECO:0000256" key="4">
    <source>
        <dbReference type="SAM" id="SignalP"/>
    </source>
</evidence>
<evidence type="ECO:0000256" key="1">
    <source>
        <dbReference type="ARBA" id="ARBA00008520"/>
    </source>
</evidence>
<reference evidence="5 6" key="1">
    <citation type="submission" date="2022-07" db="EMBL/GenBank/DDBJ databases">
        <title>Genomic and pangenome structural analysis of the polyextremophile Exiguobacterium.</title>
        <authorList>
            <person name="Shen L."/>
        </authorList>
    </citation>
    <scope>NUCLEOTIDE SEQUENCE [LARGE SCALE GENOMIC DNA]</scope>
    <source>
        <strain evidence="5 6">12_1</strain>
    </source>
</reference>
<dbReference type="Proteomes" id="UP001206821">
    <property type="component" value="Unassembled WGS sequence"/>
</dbReference>
<dbReference type="PANTHER" id="PTHR30006">
    <property type="entry name" value="THIAMINE-BINDING PERIPLASMIC PROTEIN-RELATED"/>
    <property type="match status" value="1"/>
</dbReference>
<dbReference type="Pfam" id="PF13416">
    <property type="entry name" value="SBP_bac_8"/>
    <property type="match status" value="1"/>
</dbReference>
<comment type="similarity">
    <text evidence="1">Belongs to the bacterial solute-binding protein 1 family.</text>
</comment>
<dbReference type="SUPFAM" id="SSF53850">
    <property type="entry name" value="Periplasmic binding protein-like II"/>
    <property type="match status" value="1"/>
</dbReference>
<keyword evidence="2" id="KW-0406">Ion transport</keyword>
<comment type="caution">
    <text evidence="5">The sequence shown here is derived from an EMBL/GenBank/DDBJ whole genome shotgun (WGS) entry which is preliminary data.</text>
</comment>
<organism evidence="5 6">
    <name type="scientific">Exiguobacterium alkaliphilum</name>
    <dbReference type="NCBI Taxonomy" id="1428684"/>
    <lineage>
        <taxon>Bacteria</taxon>
        <taxon>Bacillati</taxon>
        <taxon>Bacillota</taxon>
        <taxon>Bacilli</taxon>
        <taxon>Bacillales</taxon>
        <taxon>Bacillales Family XII. Incertae Sedis</taxon>
        <taxon>Exiguobacterium</taxon>
    </lineage>
</organism>
<dbReference type="PANTHER" id="PTHR30006:SF15">
    <property type="entry name" value="IRON-UTILIZATION PERIPLASMIC PROTEIN"/>
    <property type="match status" value="1"/>
</dbReference>
<sequence>MNKKYMALGLTAALTTSLLAACASTEEPTTSGDNEASEESKVVNVYSSRHYDVDKELYKQFEEETGVKVNVVEGKGEELLERLNTEGANTEADLFITADAGNLHQAKENGHLQAVDSDVLESNIPEKYRDTDNEWFGLTKRARVIVYAKDRVNPEDLSTYEALTEEQWNGKVLVRPSENMYNISLLASFIEVNGVDQAKEWAEGLVNNFARDPQGNDRDQAKAVVAGEGDVAIMNTYYMGLMLNSEDAEEKKVAEELGVFFPNQDTTGTHVNISGIAMTKASKNSENAKKLMEFMSDPSAQEQFASANYEYPVNESVEPNELLKSWGDFKEQDINLSVLGENQQEAIRLFNEAGWK</sequence>
<evidence type="ECO:0000256" key="3">
    <source>
        <dbReference type="ARBA" id="ARBA00022729"/>
    </source>
</evidence>
<dbReference type="PIRSF" id="PIRSF002825">
    <property type="entry name" value="CfbpA"/>
    <property type="match status" value="1"/>
</dbReference>
<dbReference type="InterPro" id="IPR006059">
    <property type="entry name" value="SBP"/>
</dbReference>
<dbReference type="PROSITE" id="PS51257">
    <property type="entry name" value="PROKAR_LIPOPROTEIN"/>
    <property type="match status" value="1"/>
</dbReference>
<protein>
    <submittedName>
        <fullName evidence="5">Fe(3+) ABC transporter substrate-binding protein</fullName>
    </submittedName>
</protein>
<dbReference type="CDD" id="cd13542">
    <property type="entry name" value="PBP2_FutA1_ilke"/>
    <property type="match status" value="1"/>
</dbReference>
<dbReference type="Gene3D" id="3.40.190.10">
    <property type="entry name" value="Periplasmic binding protein-like II"/>
    <property type="match status" value="2"/>
</dbReference>
<gene>
    <name evidence="5" type="ORF">NQG31_02390</name>
</gene>
<feature type="signal peptide" evidence="4">
    <location>
        <begin position="1"/>
        <end position="20"/>
    </location>
</feature>
<proteinExistence type="inferred from homology"/>
<feature type="chain" id="PRO_5045052763" evidence="4">
    <location>
        <begin position="21"/>
        <end position="356"/>
    </location>
</feature>